<dbReference type="AlphaFoldDB" id="A0A7S1XGE2"/>
<keyword evidence="1" id="KW-0175">Coiled coil</keyword>
<keyword evidence="3" id="KW-1133">Transmembrane helix</keyword>
<feature type="coiled-coil region" evidence="1">
    <location>
        <begin position="10"/>
        <end position="37"/>
    </location>
</feature>
<feature type="region of interest" description="Disordered" evidence="2">
    <location>
        <begin position="269"/>
        <end position="314"/>
    </location>
</feature>
<feature type="coiled-coil region" evidence="1">
    <location>
        <begin position="231"/>
        <end position="258"/>
    </location>
</feature>
<evidence type="ECO:0000256" key="2">
    <source>
        <dbReference type="SAM" id="MobiDB-lite"/>
    </source>
</evidence>
<sequence length="314" mass="34749">MAWWRRRQGAEDAARQLEDLERDLMSIRRNLEAQRRSRSYVRQTVSLYGSLSVVVVAGLVYFSGGPTDVLAPGTIVLSKLVILGLSVLAVIALRHVVDLIYDRSATRLQSKMEGIRETKKAILDTLKNRTKFDETMRVLQRFDDSTATPESNRRTEQEYMRMAGEGGHAIPPRGVGAPGSPFSELGSRIDAPQFRPLNFEDGSFEHGRPGSAVLSRIVDLLAGDAADSHAQDVSREEMEELQRALALERARRIAVEVENAEMRQRLSAMGVEETQTLPNTEGTGDETDVAVPSTPPMSRPTMEGEKRAASDTDL</sequence>
<accession>A0A7S1XGE2</accession>
<gene>
    <name evidence="4" type="ORF">CCAE0312_LOCUS7917</name>
</gene>
<feature type="compositionally biased region" description="Basic and acidic residues" evidence="2">
    <location>
        <begin position="302"/>
        <end position="314"/>
    </location>
</feature>
<reference evidence="4" key="1">
    <citation type="submission" date="2021-01" db="EMBL/GenBank/DDBJ databases">
        <authorList>
            <person name="Corre E."/>
            <person name="Pelletier E."/>
            <person name="Niang G."/>
            <person name="Scheremetjew M."/>
            <person name="Finn R."/>
            <person name="Kale V."/>
            <person name="Holt S."/>
            <person name="Cochrane G."/>
            <person name="Meng A."/>
            <person name="Brown T."/>
            <person name="Cohen L."/>
        </authorList>
    </citation>
    <scope>NUCLEOTIDE SEQUENCE</scope>
    <source>
        <strain evidence="4">SAG 36.94</strain>
    </source>
</reference>
<feature type="compositionally biased region" description="Polar residues" evidence="2">
    <location>
        <begin position="273"/>
        <end position="282"/>
    </location>
</feature>
<organism evidence="4">
    <name type="scientific">Compsopogon caeruleus</name>
    <dbReference type="NCBI Taxonomy" id="31354"/>
    <lineage>
        <taxon>Eukaryota</taxon>
        <taxon>Rhodophyta</taxon>
        <taxon>Compsopogonophyceae</taxon>
        <taxon>Compsopogonales</taxon>
        <taxon>Compsopogonaceae</taxon>
        <taxon>Compsopogon</taxon>
    </lineage>
</organism>
<evidence type="ECO:0000256" key="1">
    <source>
        <dbReference type="SAM" id="Coils"/>
    </source>
</evidence>
<keyword evidence="3" id="KW-0812">Transmembrane</keyword>
<feature type="transmembrane region" description="Helical" evidence="3">
    <location>
        <begin position="45"/>
        <end position="63"/>
    </location>
</feature>
<dbReference type="EMBL" id="HBGH01014288">
    <property type="protein sequence ID" value="CAD9235825.1"/>
    <property type="molecule type" value="Transcribed_RNA"/>
</dbReference>
<keyword evidence="3" id="KW-0472">Membrane</keyword>
<name>A0A7S1XGE2_9RHOD</name>
<evidence type="ECO:0000313" key="4">
    <source>
        <dbReference type="EMBL" id="CAD9235825.1"/>
    </source>
</evidence>
<evidence type="ECO:0000256" key="3">
    <source>
        <dbReference type="SAM" id="Phobius"/>
    </source>
</evidence>
<protein>
    <submittedName>
        <fullName evidence="4">Uncharacterized protein</fullName>
    </submittedName>
</protein>
<feature type="transmembrane region" description="Helical" evidence="3">
    <location>
        <begin position="69"/>
        <end position="93"/>
    </location>
</feature>
<proteinExistence type="predicted"/>